<keyword evidence="4 5" id="KW-0472">Membrane</keyword>
<feature type="transmembrane region" description="Helical" evidence="5">
    <location>
        <begin position="176"/>
        <end position="196"/>
    </location>
</feature>
<feature type="domain" description="Sodium/calcium exchanger membrane region" evidence="6">
    <location>
        <begin position="5"/>
        <end position="142"/>
    </location>
</feature>
<dbReference type="GO" id="GO:0005886">
    <property type="term" value="C:plasma membrane"/>
    <property type="evidence" value="ECO:0007669"/>
    <property type="project" value="TreeGrafter"/>
</dbReference>
<evidence type="ECO:0000256" key="2">
    <source>
        <dbReference type="ARBA" id="ARBA00022692"/>
    </source>
</evidence>
<dbReference type="Gene3D" id="1.20.1420.30">
    <property type="entry name" value="NCX, central ion-binding region"/>
    <property type="match status" value="1"/>
</dbReference>
<gene>
    <name evidence="7" type="ORF">GCM10011354_26040</name>
</gene>
<keyword evidence="8" id="KW-1185">Reference proteome</keyword>
<dbReference type="InterPro" id="IPR004837">
    <property type="entry name" value="NaCa_Exmemb"/>
</dbReference>
<feature type="transmembrane region" description="Helical" evidence="5">
    <location>
        <begin position="235"/>
        <end position="255"/>
    </location>
</feature>
<reference evidence="7" key="2">
    <citation type="submission" date="2020-09" db="EMBL/GenBank/DDBJ databases">
        <authorList>
            <person name="Sun Q."/>
            <person name="Zhou Y."/>
        </authorList>
    </citation>
    <scope>NUCLEOTIDE SEQUENCE</scope>
    <source>
        <strain evidence="7">CGMCC 1.14988</strain>
    </source>
</reference>
<dbReference type="InterPro" id="IPR044880">
    <property type="entry name" value="NCX_ion-bd_dom_sf"/>
</dbReference>
<feature type="transmembrane region" description="Helical" evidence="5">
    <location>
        <begin position="202"/>
        <end position="223"/>
    </location>
</feature>
<feature type="transmembrane region" description="Helical" evidence="5">
    <location>
        <begin position="267"/>
        <end position="286"/>
    </location>
</feature>
<sequence length="313" mass="31025">MLLPVLGVVAGLALLTFAADQFVAGAARIAAALRLSAVVIGAVVIGFGTSAPEMVVSGLAAAQGSLDIGVGNIVGSNVANLTLVLGVAAMLTPIAVSSPVLKREAPLSLALTVVFAVLVQGGLSRWNAAVLGLLLVVALALILRSARSGDPSLSGEVDGYLADGAVSLPREWVRTVLGLLGTLAAAQLLVASATTIAAELGLAEGFVGLTVVAIGTSLPELATAVQAARKGETDLIVGNLLGSNLFNSGAVSMVAGLAGPGPLADPTIVGFATVLMVAVAVLATAFMVTGKRVVRWEGAALLIGYLVCIPLLA</sequence>
<keyword evidence="2 5" id="KW-0812">Transmembrane</keyword>
<name>A0A8J3A9B0_9ACTN</name>
<accession>A0A8J3A9B0</accession>
<dbReference type="GO" id="GO:0005262">
    <property type="term" value="F:calcium channel activity"/>
    <property type="evidence" value="ECO:0007669"/>
    <property type="project" value="TreeGrafter"/>
</dbReference>
<comment type="subcellular location">
    <subcellularLocation>
        <location evidence="1">Membrane</location>
        <topology evidence="1">Multi-pass membrane protein</topology>
    </subcellularLocation>
</comment>
<dbReference type="GO" id="GO:0008273">
    <property type="term" value="F:calcium, potassium:sodium antiporter activity"/>
    <property type="evidence" value="ECO:0007669"/>
    <property type="project" value="TreeGrafter"/>
</dbReference>
<evidence type="ECO:0000256" key="3">
    <source>
        <dbReference type="ARBA" id="ARBA00022989"/>
    </source>
</evidence>
<dbReference type="AlphaFoldDB" id="A0A8J3A9B0"/>
<evidence type="ECO:0000256" key="5">
    <source>
        <dbReference type="SAM" id="Phobius"/>
    </source>
</evidence>
<evidence type="ECO:0000256" key="1">
    <source>
        <dbReference type="ARBA" id="ARBA00004141"/>
    </source>
</evidence>
<dbReference type="Pfam" id="PF01699">
    <property type="entry name" value="Na_Ca_ex"/>
    <property type="match status" value="2"/>
</dbReference>
<dbReference type="Proteomes" id="UP000650511">
    <property type="component" value="Unassembled WGS sequence"/>
</dbReference>
<dbReference type="PANTHER" id="PTHR10846:SF8">
    <property type="entry name" value="INNER MEMBRANE PROTEIN YRBG"/>
    <property type="match status" value="1"/>
</dbReference>
<protein>
    <submittedName>
        <fullName evidence="7">Sodium:calcium antiporter</fullName>
    </submittedName>
</protein>
<feature type="transmembrane region" description="Helical" evidence="5">
    <location>
        <begin position="129"/>
        <end position="146"/>
    </location>
</feature>
<evidence type="ECO:0000313" key="7">
    <source>
        <dbReference type="EMBL" id="GGI07828.1"/>
    </source>
</evidence>
<dbReference type="OrthoDB" id="9794225at2"/>
<dbReference type="GO" id="GO:0006874">
    <property type="term" value="P:intracellular calcium ion homeostasis"/>
    <property type="evidence" value="ECO:0007669"/>
    <property type="project" value="TreeGrafter"/>
</dbReference>
<evidence type="ECO:0000256" key="4">
    <source>
        <dbReference type="ARBA" id="ARBA00023136"/>
    </source>
</evidence>
<dbReference type="InterPro" id="IPR004481">
    <property type="entry name" value="K/Na/Ca-exchanger"/>
</dbReference>
<comment type="caution">
    <text evidence="7">The sequence shown here is derived from an EMBL/GenBank/DDBJ whole genome shotgun (WGS) entry which is preliminary data.</text>
</comment>
<dbReference type="NCBIfam" id="TIGR00367">
    <property type="entry name" value="calcium/sodium antiporter"/>
    <property type="match status" value="1"/>
</dbReference>
<evidence type="ECO:0000313" key="8">
    <source>
        <dbReference type="Proteomes" id="UP000650511"/>
    </source>
</evidence>
<organism evidence="7 8">
    <name type="scientific">Egicoccus halophilus</name>
    <dbReference type="NCBI Taxonomy" id="1670830"/>
    <lineage>
        <taxon>Bacteria</taxon>
        <taxon>Bacillati</taxon>
        <taxon>Actinomycetota</taxon>
        <taxon>Nitriliruptoria</taxon>
        <taxon>Egicoccales</taxon>
        <taxon>Egicoccaceae</taxon>
        <taxon>Egicoccus</taxon>
    </lineage>
</organism>
<dbReference type="PANTHER" id="PTHR10846">
    <property type="entry name" value="SODIUM/POTASSIUM/CALCIUM EXCHANGER"/>
    <property type="match status" value="1"/>
</dbReference>
<feature type="transmembrane region" description="Helical" evidence="5">
    <location>
        <begin position="81"/>
        <end position="100"/>
    </location>
</feature>
<dbReference type="EMBL" id="BMHA01000009">
    <property type="protein sequence ID" value="GGI07828.1"/>
    <property type="molecule type" value="Genomic_DNA"/>
</dbReference>
<feature type="domain" description="Sodium/calcium exchanger membrane region" evidence="6">
    <location>
        <begin position="173"/>
        <end position="309"/>
    </location>
</feature>
<keyword evidence="3 5" id="KW-1133">Transmembrane helix</keyword>
<reference evidence="7" key="1">
    <citation type="journal article" date="2014" name="Int. J. Syst. Evol. Microbiol.">
        <title>Complete genome sequence of Corynebacterium casei LMG S-19264T (=DSM 44701T), isolated from a smear-ripened cheese.</title>
        <authorList>
            <consortium name="US DOE Joint Genome Institute (JGI-PGF)"/>
            <person name="Walter F."/>
            <person name="Albersmeier A."/>
            <person name="Kalinowski J."/>
            <person name="Ruckert C."/>
        </authorList>
    </citation>
    <scope>NUCLEOTIDE SEQUENCE</scope>
    <source>
        <strain evidence="7">CGMCC 1.14988</strain>
    </source>
</reference>
<proteinExistence type="predicted"/>
<evidence type="ECO:0000259" key="6">
    <source>
        <dbReference type="Pfam" id="PF01699"/>
    </source>
</evidence>
<dbReference type="RefSeq" id="WP_130651049.1">
    <property type="nucleotide sequence ID" value="NZ_BMHA01000009.1"/>
</dbReference>